<gene>
    <name evidence="2" type="ORF">K437DRAFT_253611</name>
</gene>
<feature type="region of interest" description="Disordered" evidence="1">
    <location>
        <begin position="1"/>
        <end position="20"/>
    </location>
</feature>
<evidence type="ECO:0000313" key="3">
    <source>
        <dbReference type="Proteomes" id="UP000027361"/>
    </source>
</evidence>
<comment type="caution">
    <text evidence="2">The sequence shown here is derived from an EMBL/GenBank/DDBJ whole genome shotgun (WGS) entry which is preliminary data.</text>
</comment>
<proteinExistence type="predicted"/>
<evidence type="ECO:0000256" key="1">
    <source>
        <dbReference type="SAM" id="MobiDB-lite"/>
    </source>
</evidence>
<dbReference type="Proteomes" id="UP000027361">
    <property type="component" value="Unassembled WGS sequence"/>
</dbReference>
<feature type="region of interest" description="Disordered" evidence="1">
    <location>
        <begin position="37"/>
        <end position="135"/>
    </location>
</feature>
<dbReference type="HOGENOM" id="CLU_022092_0_0_1"/>
<evidence type="ECO:0000313" key="2">
    <source>
        <dbReference type="EMBL" id="KDN52966.1"/>
    </source>
</evidence>
<accession>A0A066WGP3</accession>
<dbReference type="InParanoid" id="A0A066WGP3"/>
<dbReference type="AlphaFoldDB" id="A0A066WGP3"/>
<feature type="compositionally biased region" description="Basic and acidic residues" evidence="1">
    <location>
        <begin position="43"/>
        <end position="53"/>
    </location>
</feature>
<dbReference type="STRING" id="1037660.A0A066WGP3"/>
<sequence>MSGPLTASGGSASAAPPLLAAPKPKRAVGLFHDAIDGDNQAHQVEKQDGEHGRARSITGFEFRTSLHSPSPPPVSIERRSSPFRPSSTCSPPPSQLVYNVPPLPRTSQSPVLNGSPKMGSPKMSGTSMVPAPPRSPTPVDLKGFAATCHGFYFEQDEASKLAMESMLNKAPPTHRPTYMRLQAKVRQDFHAQVARQGRERLERDIENAIPASKLPDHGERPRSAADRRARYGVLQEFIRSHCTSVQVGTRPFFGALRLFMQCQARGRDRGGAGCYQAIWAFDEAVLLEAAGPEFERDAVNLLVRVLGFEVITPARRRTCQRQPTADNDPFGEAQGSQEHRSSLHLSNSPVRGRPSFSNSPHKSSPLAAQTESESQACEPPPVGFLEPPEDEPFYRLWKIPPYYTDPELRALSNLIPEDVLPARYRDVFSEAAQQARKTLTQGINEAVEAGRSPFELMAVHANLGRELSARPIMSILPPDEGSVGMIQLPTGWVWRSDDLRDSDHKGGLVSRVIAFFKRTLLRKG</sequence>
<reference evidence="2 3" key="1">
    <citation type="submission" date="2014-05" db="EMBL/GenBank/DDBJ databases">
        <title>Draft genome sequence of a rare smut relative, Tilletiaria anomala UBC 951.</title>
        <authorList>
            <consortium name="DOE Joint Genome Institute"/>
            <person name="Toome M."/>
            <person name="Kuo A."/>
            <person name="Henrissat B."/>
            <person name="Lipzen A."/>
            <person name="Tritt A."/>
            <person name="Yoshinaga Y."/>
            <person name="Zane M."/>
            <person name="Barry K."/>
            <person name="Grigoriev I.V."/>
            <person name="Spatafora J.W."/>
            <person name="Aimea M.C."/>
        </authorList>
    </citation>
    <scope>NUCLEOTIDE SEQUENCE [LARGE SCALE GENOMIC DNA]</scope>
    <source>
        <strain evidence="2 3">UBC 951</strain>
    </source>
</reference>
<dbReference type="RefSeq" id="XP_013245805.1">
    <property type="nucleotide sequence ID" value="XM_013390351.1"/>
</dbReference>
<feature type="region of interest" description="Disordered" evidence="1">
    <location>
        <begin position="319"/>
        <end position="387"/>
    </location>
</feature>
<feature type="compositionally biased region" description="Polar residues" evidence="1">
    <location>
        <begin position="343"/>
        <end position="375"/>
    </location>
</feature>
<protein>
    <submittedName>
        <fullName evidence="2">Uncharacterized protein</fullName>
    </submittedName>
</protein>
<name>A0A066WGP3_TILAU</name>
<dbReference type="OrthoDB" id="2568455at2759"/>
<keyword evidence="3" id="KW-1185">Reference proteome</keyword>
<dbReference type="EMBL" id="JMSN01000005">
    <property type="protein sequence ID" value="KDN52966.1"/>
    <property type="molecule type" value="Genomic_DNA"/>
</dbReference>
<organism evidence="2 3">
    <name type="scientific">Tilletiaria anomala (strain ATCC 24038 / CBS 436.72 / UBC 951)</name>
    <dbReference type="NCBI Taxonomy" id="1037660"/>
    <lineage>
        <taxon>Eukaryota</taxon>
        <taxon>Fungi</taxon>
        <taxon>Dikarya</taxon>
        <taxon>Basidiomycota</taxon>
        <taxon>Ustilaginomycotina</taxon>
        <taxon>Exobasidiomycetes</taxon>
        <taxon>Georgefischeriales</taxon>
        <taxon>Tilletiariaceae</taxon>
        <taxon>Tilletiaria</taxon>
    </lineage>
</organism>
<dbReference type="GeneID" id="25263620"/>